<feature type="non-terminal residue" evidence="1">
    <location>
        <position position="44"/>
    </location>
</feature>
<sequence length="44" mass="4786">CNLYQTDSGSAYLTCGPGGASVHPVWTLEWRQCRCKVQGTTTLP</sequence>
<accession>A0A6J4JES9</accession>
<name>A0A6J4JES9_9CHLR</name>
<dbReference type="AlphaFoldDB" id="A0A6J4JES9"/>
<evidence type="ECO:0000313" key="1">
    <source>
        <dbReference type="EMBL" id="CAA9274712.1"/>
    </source>
</evidence>
<protein>
    <submittedName>
        <fullName evidence="1">Uncharacterized protein</fullName>
    </submittedName>
</protein>
<reference evidence="1" key="1">
    <citation type="submission" date="2020-02" db="EMBL/GenBank/DDBJ databases">
        <authorList>
            <person name="Meier V. D."/>
        </authorList>
    </citation>
    <scope>NUCLEOTIDE SEQUENCE</scope>
    <source>
        <strain evidence="1">AVDCRST_MAG93</strain>
    </source>
</reference>
<organism evidence="1">
    <name type="scientific">uncultured Chloroflexia bacterium</name>
    <dbReference type="NCBI Taxonomy" id="1672391"/>
    <lineage>
        <taxon>Bacteria</taxon>
        <taxon>Bacillati</taxon>
        <taxon>Chloroflexota</taxon>
        <taxon>Chloroflexia</taxon>
        <taxon>environmental samples</taxon>
    </lineage>
</organism>
<dbReference type="EMBL" id="CADCTR010000968">
    <property type="protein sequence ID" value="CAA9274712.1"/>
    <property type="molecule type" value="Genomic_DNA"/>
</dbReference>
<gene>
    <name evidence="1" type="ORF">AVDCRST_MAG93-2823</name>
</gene>
<feature type="non-terminal residue" evidence="1">
    <location>
        <position position="1"/>
    </location>
</feature>
<proteinExistence type="predicted"/>